<dbReference type="InterPro" id="IPR011765">
    <property type="entry name" value="Pept_M16_N"/>
</dbReference>
<dbReference type="InterPro" id="IPR001431">
    <property type="entry name" value="Pept_M16_Zn_BS"/>
</dbReference>
<keyword evidence="7" id="KW-1185">Reference proteome</keyword>
<name>A0A1L3GIZ3_SYNAC</name>
<comment type="similarity">
    <text evidence="2 3">Belongs to the peptidase M16 family.</text>
</comment>
<gene>
    <name evidence="6" type="ORF">A7E75_13330</name>
</gene>
<evidence type="ECO:0000313" key="7">
    <source>
        <dbReference type="Proteomes" id="UP000182264"/>
    </source>
</evidence>
<dbReference type="PROSITE" id="PS00143">
    <property type="entry name" value="INSULINASE"/>
    <property type="match status" value="1"/>
</dbReference>
<evidence type="ECO:0000256" key="1">
    <source>
        <dbReference type="ARBA" id="ARBA00001947"/>
    </source>
</evidence>
<dbReference type="Proteomes" id="UP000182264">
    <property type="component" value="Chromosome"/>
</dbReference>
<keyword evidence="6" id="KW-0378">Hydrolase</keyword>
<dbReference type="GO" id="GO:0006508">
    <property type="term" value="P:proteolysis"/>
    <property type="evidence" value="ECO:0007669"/>
    <property type="project" value="UniProtKB-KW"/>
</dbReference>
<dbReference type="PANTHER" id="PTHR11851">
    <property type="entry name" value="METALLOPROTEASE"/>
    <property type="match status" value="1"/>
</dbReference>
<reference evidence="6 7" key="1">
    <citation type="journal article" date="2017" name="Genome Announc.">
        <title>Complete Genome Sequences of Two Acetylene-Fermenting Pelobacter acetylenicus Strains.</title>
        <authorList>
            <person name="Sutton J.M."/>
            <person name="Baesman S.M."/>
            <person name="Fierst J.L."/>
            <person name="Poret-Peterson A.T."/>
            <person name="Oremland R.S."/>
            <person name="Dunlap D.S."/>
            <person name="Akob D.M."/>
        </authorList>
    </citation>
    <scope>NUCLEOTIDE SEQUENCE [LARGE SCALE GENOMIC DNA]</scope>
    <source>
        <strain evidence="6 7">DSM 3247</strain>
    </source>
</reference>
<feature type="domain" description="Peptidase M16 C-terminal" evidence="5">
    <location>
        <begin position="166"/>
        <end position="338"/>
    </location>
</feature>
<dbReference type="SUPFAM" id="SSF63411">
    <property type="entry name" value="LuxS/MPP-like metallohydrolase"/>
    <property type="match status" value="2"/>
</dbReference>
<dbReference type="InterPro" id="IPR050361">
    <property type="entry name" value="MPP/UQCRC_Complex"/>
</dbReference>
<evidence type="ECO:0000259" key="5">
    <source>
        <dbReference type="Pfam" id="PF05193"/>
    </source>
</evidence>
<evidence type="ECO:0000256" key="2">
    <source>
        <dbReference type="ARBA" id="ARBA00007261"/>
    </source>
</evidence>
<dbReference type="EMBL" id="CP015518">
    <property type="protein sequence ID" value="APG25884.1"/>
    <property type="molecule type" value="Genomic_DNA"/>
</dbReference>
<keyword evidence="6" id="KW-0645">Protease</keyword>
<dbReference type="KEGG" id="pace:A6070_07360"/>
<dbReference type="Pfam" id="PF00675">
    <property type="entry name" value="Peptidase_M16"/>
    <property type="match status" value="1"/>
</dbReference>
<dbReference type="GO" id="GO:0004222">
    <property type="term" value="F:metalloendopeptidase activity"/>
    <property type="evidence" value="ECO:0007669"/>
    <property type="project" value="InterPro"/>
</dbReference>
<dbReference type="AlphaFoldDB" id="A0A1L3GIZ3"/>
<evidence type="ECO:0000313" key="6">
    <source>
        <dbReference type="EMBL" id="APG25884.1"/>
    </source>
</evidence>
<organism evidence="6 7">
    <name type="scientific">Syntrophotalea acetylenica</name>
    <name type="common">Pelobacter acetylenicus</name>
    <dbReference type="NCBI Taxonomy" id="29542"/>
    <lineage>
        <taxon>Bacteria</taxon>
        <taxon>Pseudomonadati</taxon>
        <taxon>Thermodesulfobacteriota</taxon>
        <taxon>Desulfuromonadia</taxon>
        <taxon>Desulfuromonadales</taxon>
        <taxon>Syntrophotaleaceae</taxon>
        <taxon>Syntrophotalea</taxon>
    </lineage>
</organism>
<dbReference type="RefSeq" id="WP_072287729.1">
    <property type="nucleotide sequence ID" value="NZ_CP015455.1"/>
</dbReference>
<evidence type="ECO:0000256" key="3">
    <source>
        <dbReference type="RuleBase" id="RU004447"/>
    </source>
</evidence>
<evidence type="ECO:0000259" key="4">
    <source>
        <dbReference type="Pfam" id="PF00675"/>
    </source>
</evidence>
<feature type="domain" description="Peptidase M16 N-terminal" evidence="4">
    <location>
        <begin position="12"/>
        <end position="158"/>
    </location>
</feature>
<dbReference type="Pfam" id="PF05193">
    <property type="entry name" value="Peptidase_M16_C"/>
    <property type="match status" value="1"/>
</dbReference>
<dbReference type="FunFam" id="3.30.830.10:FF:000008">
    <property type="entry name" value="Mitochondrial-processing peptidase subunit beta"/>
    <property type="match status" value="1"/>
</dbReference>
<comment type="cofactor">
    <cofactor evidence="1">
        <name>Zn(2+)</name>
        <dbReference type="ChEBI" id="CHEBI:29105"/>
    </cofactor>
</comment>
<sequence length="419" mass="46407">MVQKTVLDNGIRILTERVPGAYSATAGFWVECGSRHEPSELSGVSHFLEHMLFKGTIHRSAPAIAKQIDSVGGALNAFTSSEYSCYYARVAGHDLPLAIDLLSDIILNSVIDLDELEKERRVILQELHMLEDSPEDCIHEMFARSFWQGNSLGRPVIGSMSSVQSLERHHLVDYLERFYGGGNLIICVTGDVRHDELVARIERLFNGYAAGKKPVSQTPPDGHSCIRSVFKDIEQVHFCLGCSAPPQTHDQRFAGNVLNTMLGGSMSSRLFQVLREERGMAYSIYSYLSAHSDVGALIVYAGTSAGDLQHAVNLVLKELSRFRQAEPMAAELQAAKDLLKGQFMLSLESTENRMTRLAKNEIYLGRVQSPADVVESLQRVSGRHILELARTYLRDDCINLQILGPIRGDAFPAVDMTLG</sequence>
<dbReference type="InterPro" id="IPR007863">
    <property type="entry name" value="Peptidase_M16_C"/>
</dbReference>
<protein>
    <submittedName>
        <fullName evidence="6">Zinc protease</fullName>
    </submittedName>
</protein>
<dbReference type="InterPro" id="IPR011249">
    <property type="entry name" value="Metalloenz_LuxS/M16"/>
</dbReference>
<dbReference type="GO" id="GO:0046872">
    <property type="term" value="F:metal ion binding"/>
    <property type="evidence" value="ECO:0007669"/>
    <property type="project" value="InterPro"/>
</dbReference>
<proteinExistence type="inferred from homology"/>
<dbReference type="STRING" id="29542.A6070_07360"/>
<dbReference type="OrthoDB" id="9811314at2"/>
<accession>A0A1L3GIZ3</accession>
<dbReference type="Gene3D" id="3.30.830.10">
    <property type="entry name" value="Metalloenzyme, LuxS/M16 peptidase-like"/>
    <property type="match status" value="2"/>
</dbReference>
<dbReference type="PANTHER" id="PTHR11851:SF49">
    <property type="entry name" value="MITOCHONDRIAL-PROCESSING PEPTIDASE SUBUNIT ALPHA"/>
    <property type="match status" value="1"/>
</dbReference>